<gene>
    <name evidence="1" type="ORF">H9L13_06840</name>
</gene>
<dbReference type="RefSeq" id="WP_187537040.1">
    <property type="nucleotide sequence ID" value="NZ_BAABJT010000001.1"/>
</dbReference>
<dbReference type="Proteomes" id="UP000515971">
    <property type="component" value="Chromosome"/>
</dbReference>
<evidence type="ECO:0000313" key="1">
    <source>
        <dbReference type="EMBL" id="QNN66448.1"/>
    </source>
</evidence>
<protein>
    <submittedName>
        <fullName evidence="1">Uncharacterized protein</fullName>
    </submittedName>
</protein>
<name>A0A7G9SF23_9SPHN</name>
<dbReference type="KEGG" id="slut:H9L13_06840"/>
<dbReference type="EMBL" id="CP060718">
    <property type="protein sequence ID" value="QNN66448.1"/>
    <property type="molecule type" value="Genomic_DNA"/>
</dbReference>
<reference evidence="1 2" key="1">
    <citation type="submission" date="2020-08" db="EMBL/GenBank/DDBJ databases">
        <title>Genome sequence of Sphingomonas lutea KCTC 23642T.</title>
        <authorList>
            <person name="Hyun D.-W."/>
            <person name="Bae J.-W."/>
        </authorList>
    </citation>
    <scope>NUCLEOTIDE SEQUENCE [LARGE SCALE GENOMIC DNA]</scope>
    <source>
        <strain evidence="1 2">KCTC 23642</strain>
    </source>
</reference>
<dbReference type="AlphaFoldDB" id="A0A7G9SF23"/>
<evidence type="ECO:0000313" key="2">
    <source>
        <dbReference type="Proteomes" id="UP000515971"/>
    </source>
</evidence>
<keyword evidence="2" id="KW-1185">Reference proteome</keyword>
<sequence>MTGWINQPFPHDENLQAFEDEGNILVAVVDKTYGRSEDDEWERDREQFRLALENEFGQRFEDGNIGPGADLPAFLTLLKATTEVPNWIWIAALFFAGKPIQDGLEAWPKLAARLRPLLRIPAYLNRQGAALIAVEAITAELGAEPPSLQLLSYRLLHAGDLASLQEMQRSSEIAPAPATLYLGFVRHVFEIDAGGCIFRVEVEGTNSQTLRLS</sequence>
<accession>A0A7G9SF23</accession>
<organism evidence="1 2">
    <name type="scientific">Sphingomonas lutea</name>
    <dbReference type="NCBI Taxonomy" id="1045317"/>
    <lineage>
        <taxon>Bacteria</taxon>
        <taxon>Pseudomonadati</taxon>
        <taxon>Pseudomonadota</taxon>
        <taxon>Alphaproteobacteria</taxon>
        <taxon>Sphingomonadales</taxon>
        <taxon>Sphingomonadaceae</taxon>
        <taxon>Sphingomonas</taxon>
    </lineage>
</organism>
<proteinExistence type="predicted"/>